<evidence type="ECO:0000313" key="1">
    <source>
        <dbReference type="EMBL" id="KAK8984865.1"/>
    </source>
</evidence>
<accession>A0ABR2P8V4</accession>
<dbReference type="EMBL" id="JBBPBN010000074">
    <property type="protein sequence ID" value="KAK8984865.1"/>
    <property type="molecule type" value="Genomic_DNA"/>
</dbReference>
<proteinExistence type="predicted"/>
<protein>
    <submittedName>
        <fullName evidence="1">Uncharacterized protein</fullName>
    </submittedName>
</protein>
<name>A0ABR2P8V4_9ROSI</name>
<evidence type="ECO:0000313" key="2">
    <source>
        <dbReference type="Proteomes" id="UP001396334"/>
    </source>
</evidence>
<sequence>MNEHKFHALVQLLNPGNKVSNGVKKPIEKEGDSDEKRVALTLHDGFLVTEMLRGSKRVGFAAGPGLIFQYISIRRKRQKGTTDKKGLRRL</sequence>
<dbReference type="Proteomes" id="UP001396334">
    <property type="component" value="Unassembled WGS sequence"/>
</dbReference>
<organism evidence="1 2">
    <name type="scientific">Hibiscus sabdariffa</name>
    <name type="common">roselle</name>
    <dbReference type="NCBI Taxonomy" id="183260"/>
    <lineage>
        <taxon>Eukaryota</taxon>
        <taxon>Viridiplantae</taxon>
        <taxon>Streptophyta</taxon>
        <taxon>Embryophyta</taxon>
        <taxon>Tracheophyta</taxon>
        <taxon>Spermatophyta</taxon>
        <taxon>Magnoliopsida</taxon>
        <taxon>eudicotyledons</taxon>
        <taxon>Gunneridae</taxon>
        <taxon>Pentapetalae</taxon>
        <taxon>rosids</taxon>
        <taxon>malvids</taxon>
        <taxon>Malvales</taxon>
        <taxon>Malvaceae</taxon>
        <taxon>Malvoideae</taxon>
        <taxon>Hibiscus</taxon>
    </lineage>
</organism>
<comment type="caution">
    <text evidence="1">The sequence shown here is derived from an EMBL/GenBank/DDBJ whole genome shotgun (WGS) entry which is preliminary data.</text>
</comment>
<reference evidence="1 2" key="1">
    <citation type="journal article" date="2024" name="G3 (Bethesda)">
        <title>Genome assembly of Hibiscus sabdariffa L. provides insights into metabolisms of medicinal natural products.</title>
        <authorList>
            <person name="Kim T."/>
        </authorList>
    </citation>
    <scope>NUCLEOTIDE SEQUENCE [LARGE SCALE GENOMIC DNA]</scope>
    <source>
        <strain evidence="1">TK-2024</strain>
        <tissue evidence="1">Old leaves</tissue>
    </source>
</reference>
<gene>
    <name evidence="1" type="ORF">V6N11_064411</name>
</gene>
<keyword evidence="2" id="KW-1185">Reference proteome</keyword>